<dbReference type="AlphaFoldDB" id="A0ABD2CAT5"/>
<accession>A0ABD2CAT5</accession>
<reference evidence="1 2" key="1">
    <citation type="journal article" date="2024" name="Ann. Entomol. Soc. Am.">
        <title>Genomic analyses of the southern and eastern yellowjacket wasps (Hymenoptera: Vespidae) reveal evolutionary signatures of social life.</title>
        <authorList>
            <person name="Catto M.A."/>
            <person name="Caine P.B."/>
            <person name="Orr S.E."/>
            <person name="Hunt B.G."/>
            <person name="Goodisman M.A.D."/>
        </authorList>
    </citation>
    <scope>NUCLEOTIDE SEQUENCE [LARGE SCALE GENOMIC DNA]</scope>
    <source>
        <strain evidence="1">232</strain>
        <tissue evidence="1">Head and thorax</tissue>
    </source>
</reference>
<organism evidence="1 2">
    <name type="scientific">Vespula maculifrons</name>
    <name type="common">Eastern yellow jacket</name>
    <name type="synonym">Wasp</name>
    <dbReference type="NCBI Taxonomy" id="7453"/>
    <lineage>
        <taxon>Eukaryota</taxon>
        <taxon>Metazoa</taxon>
        <taxon>Ecdysozoa</taxon>
        <taxon>Arthropoda</taxon>
        <taxon>Hexapoda</taxon>
        <taxon>Insecta</taxon>
        <taxon>Pterygota</taxon>
        <taxon>Neoptera</taxon>
        <taxon>Endopterygota</taxon>
        <taxon>Hymenoptera</taxon>
        <taxon>Apocrita</taxon>
        <taxon>Aculeata</taxon>
        <taxon>Vespoidea</taxon>
        <taxon>Vespidae</taxon>
        <taxon>Vespinae</taxon>
        <taxon>Vespula</taxon>
    </lineage>
</organism>
<evidence type="ECO:0000313" key="1">
    <source>
        <dbReference type="EMBL" id="KAL2741393.1"/>
    </source>
</evidence>
<dbReference type="Proteomes" id="UP001607303">
    <property type="component" value="Unassembled WGS sequence"/>
</dbReference>
<protein>
    <submittedName>
        <fullName evidence="1">Lysosomal-trafficking regulator isoform X3</fullName>
    </submittedName>
</protein>
<proteinExistence type="predicted"/>
<dbReference type="EMBL" id="JAYRBN010000059">
    <property type="protein sequence ID" value="KAL2741393.1"/>
    <property type="molecule type" value="Genomic_DNA"/>
</dbReference>
<sequence length="107" mass="12191">MILIIIEDVDWNSLWSTGGSSVSTSIFNFTPTSTPTSITTSCYFLQPFIVLTTVHMTILKRRVATSEYSKRNCNFIFVGHANVLNYTLENLIKLRENQDNIPKTIKE</sequence>
<evidence type="ECO:0000313" key="2">
    <source>
        <dbReference type="Proteomes" id="UP001607303"/>
    </source>
</evidence>
<keyword evidence="2" id="KW-1185">Reference proteome</keyword>
<name>A0ABD2CAT5_VESMC</name>
<gene>
    <name evidence="1" type="ORF">V1477_010454</name>
</gene>
<comment type="caution">
    <text evidence="1">The sequence shown here is derived from an EMBL/GenBank/DDBJ whole genome shotgun (WGS) entry which is preliminary data.</text>
</comment>